<evidence type="ECO:0000313" key="2">
    <source>
        <dbReference type="Proteomes" id="UP000218102"/>
    </source>
</evidence>
<dbReference type="CDD" id="cd03024">
    <property type="entry name" value="DsbA_FrnE"/>
    <property type="match status" value="1"/>
</dbReference>
<dbReference type="EMBL" id="NTME01000030">
    <property type="protein sequence ID" value="PBJ93350.1"/>
    <property type="molecule type" value="Genomic_DNA"/>
</dbReference>
<sequence>MKQLLSVEVFFDFVCPWCLIGQRHLQAALLHLQREQPQVQVQLQWRGVQLLPGLPASGVPFHAFYLQRLGSEEAVRERQAQVRAAARVVGEDIDFSRIRRMPNTGNAHRLLQRAAQLLEAGQLEALLAQLFIAYFHQGRDLGDSRTLLDIAQCCGLEAAQVVDCLRDDGSPFLDGAGRAGSAVPRFRFNQGPLIAGAQPAEVLYAAMTEALQEVERA</sequence>
<dbReference type="PANTHER" id="PTHR13887">
    <property type="entry name" value="GLUTATHIONE S-TRANSFERASE KAPPA"/>
    <property type="match status" value="1"/>
</dbReference>
<dbReference type="Gene3D" id="3.40.30.10">
    <property type="entry name" value="Glutaredoxin"/>
    <property type="match status" value="1"/>
</dbReference>
<dbReference type="Pfam" id="PF01323">
    <property type="entry name" value="DSBA"/>
    <property type="match status" value="1"/>
</dbReference>
<comment type="caution">
    <text evidence="1">The sequence shown here is derived from an EMBL/GenBank/DDBJ whole genome shotgun (WGS) entry which is preliminary data.</text>
</comment>
<dbReference type="SUPFAM" id="SSF52833">
    <property type="entry name" value="Thioredoxin-like"/>
    <property type="match status" value="1"/>
</dbReference>
<dbReference type="AlphaFoldDB" id="A0A099N0V5"/>
<gene>
    <name evidence="1" type="ORF">CMV24_22360</name>
</gene>
<proteinExistence type="predicted"/>
<dbReference type="Proteomes" id="UP000218102">
    <property type="component" value="Unassembled WGS sequence"/>
</dbReference>
<dbReference type="GO" id="GO:0016491">
    <property type="term" value="F:oxidoreductase activity"/>
    <property type="evidence" value="ECO:0007669"/>
    <property type="project" value="InterPro"/>
</dbReference>
<dbReference type="InterPro" id="IPR001853">
    <property type="entry name" value="DSBA-like_thioredoxin_dom"/>
</dbReference>
<accession>A0A099N0V5</accession>
<protein>
    <submittedName>
        <fullName evidence="1">DsbA family oxidoreductase</fullName>
    </submittedName>
</protein>
<reference evidence="1 2" key="1">
    <citation type="submission" date="2017-09" db="EMBL/GenBank/DDBJ databases">
        <authorList>
            <person name="Ehlers B."/>
            <person name="Leendertz F.H."/>
        </authorList>
    </citation>
    <scope>NUCLEOTIDE SEQUENCE [LARGE SCALE GENOMIC DNA]</scope>
    <source>
        <strain evidence="1 2">DJ-1</strain>
    </source>
</reference>
<dbReference type="InterPro" id="IPR036249">
    <property type="entry name" value="Thioredoxin-like_sf"/>
</dbReference>
<name>A0A099N0V5_PSEDL</name>
<dbReference type="KEGG" id="ppj:RK21_02168"/>
<dbReference type="RefSeq" id="WP_023660906.1">
    <property type="nucleotide sequence ID" value="NZ_CP010359.1"/>
</dbReference>
<evidence type="ECO:0000313" key="1">
    <source>
        <dbReference type="EMBL" id="PBJ93350.1"/>
    </source>
</evidence>
<dbReference type="PANTHER" id="PTHR13887:SF41">
    <property type="entry name" value="THIOREDOXIN SUPERFAMILY PROTEIN"/>
    <property type="match status" value="1"/>
</dbReference>
<organism evidence="1 2">
    <name type="scientific">Pseudomonas plecoglossicida</name>
    <dbReference type="NCBI Taxonomy" id="70775"/>
    <lineage>
        <taxon>Bacteria</taxon>
        <taxon>Pseudomonadati</taxon>
        <taxon>Pseudomonadota</taxon>
        <taxon>Gammaproteobacteria</taxon>
        <taxon>Pseudomonadales</taxon>
        <taxon>Pseudomonadaceae</taxon>
        <taxon>Pseudomonas</taxon>
    </lineage>
</organism>